<accession>A0ABT9LVL0</accession>
<dbReference type="EMBL" id="JAURUO010000005">
    <property type="protein sequence ID" value="MDP9728263.1"/>
    <property type="molecule type" value="Genomic_DNA"/>
</dbReference>
<sequence>MLYFAYGSCMDETDFARTCPGASRYGLGVLSGYRLRFNGYSASRKGGIANIERKPREEVYGVLWEVTPAMQKRLDRREGAPWFYRRIPVQVVTEDGERVRAFTYELVQPYLWDVRPHPHYLYLLMRSAPEEAVSAIFQILRNIRCIETEADEIDDTCGREIQPLAEAFF</sequence>
<keyword evidence="4" id="KW-1185">Reference proteome</keyword>
<evidence type="ECO:0000259" key="2">
    <source>
        <dbReference type="Pfam" id="PF06094"/>
    </source>
</evidence>
<keyword evidence="1" id="KW-0456">Lyase</keyword>
<dbReference type="InterPro" id="IPR009288">
    <property type="entry name" value="AIG2-like_dom"/>
</dbReference>
<dbReference type="Pfam" id="PF06094">
    <property type="entry name" value="GGACT"/>
    <property type="match status" value="1"/>
</dbReference>
<evidence type="ECO:0000256" key="1">
    <source>
        <dbReference type="ARBA" id="ARBA00023239"/>
    </source>
</evidence>
<feature type="domain" description="Gamma-glutamylcyclotransferase AIG2-like" evidence="2">
    <location>
        <begin position="3"/>
        <end position="106"/>
    </location>
</feature>
<reference evidence="3 4" key="1">
    <citation type="submission" date="2023-07" db="EMBL/GenBank/DDBJ databases">
        <title>Genomic Encyclopedia of Type Strains, Phase IV (KMG-IV): sequencing the most valuable type-strain genomes for metagenomic binning, comparative biology and taxonomic classification.</title>
        <authorList>
            <person name="Goeker M."/>
        </authorList>
    </citation>
    <scope>NUCLEOTIDE SEQUENCE [LARGE SCALE GENOMIC DNA]</scope>
    <source>
        <strain evidence="3 4">DSM 25924</strain>
    </source>
</reference>
<evidence type="ECO:0000313" key="4">
    <source>
        <dbReference type="Proteomes" id="UP001229209"/>
    </source>
</evidence>
<dbReference type="PANTHER" id="PTHR12935:SF0">
    <property type="entry name" value="GAMMA-GLUTAMYLCYCLOTRANSFERASE"/>
    <property type="match status" value="1"/>
</dbReference>
<proteinExistence type="predicted"/>
<dbReference type="InterPro" id="IPR036568">
    <property type="entry name" value="GGCT-like_sf"/>
</dbReference>
<name>A0ABT9LVL0_9BACL</name>
<dbReference type="SUPFAM" id="SSF110857">
    <property type="entry name" value="Gamma-glutamyl cyclotransferase-like"/>
    <property type="match status" value="1"/>
</dbReference>
<protein>
    <submittedName>
        <fullName evidence="3">Gamma-glutamylcyclotransferase (GGCT)/AIG2-like uncharacterized protein YtfP</fullName>
    </submittedName>
</protein>
<evidence type="ECO:0000313" key="3">
    <source>
        <dbReference type="EMBL" id="MDP9728263.1"/>
    </source>
</evidence>
<dbReference type="PANTHER" id="PTHR12935">
    <property type="entry name" value="GAMMA-GLUTAMYLCYCLOTRANSFERASE"/>
    <property type="match status" value="1"/>
</dbReference>
<dbReference type="Proteomes" id="UP001229209">
    <property type="component" value="Unassembled WGS sequence"/>
</dbReference>
<organism evidence="3 4">
    <name type="scientific">Alicyclobacillus tolerans</name>
    <dbReference type="NCBI Taxonomy" id="90970"/>
    <lineage>
        <taxon>Bacteria</taxon>
        <taxon>Bacillati</taxon>
        <taxon>Bacillota</taxon>
        <taxon>Bacilli</taxon>
        <taxon>Bacillales</taxon>
        <taxon>Alicyclobacillaceae</taxon>
        <taxon>Alicyclobacillus</taxon>
    </lineage>
</organism>
<dbReference type="CDD" id="cd06661">
    <property type="entry name" value="GGCT_like"/>
    <property type="match status" value="1"/>
</dbReference>
<comment type="caution">
    <text evidence="3">The sequence shown here is derived from an EMBL/GenBank/DDBJ whole genome shotgun (WGS) entry which is preliminary data.</text>
</comment>
<dbReference type="RefSeq" id="WP_203114134.1">
    <property type="nucleotide sequence ID" value="NZ_JAURUO010000005.1"/>
</dbReference>
<gene>
    <name evidence="3" type="ORF">J2S04_001195</name>
</gene>
<dbReference type="InterPro" id="IPR017939">
    <property type="entry name" value="G-Glutamylcylcotransferase"/>
</dbReference>
<dbReference type="Gene3D" id="3.10.490.10">
    <property type="entry name" value="Gamma-glutamyl cyclotransferase-like"/>
    <property type="match status" value="1"/>
</dbReference>
<dbReference type="InterPro" id="IPR013024">
    <property type="entry name" value="GGCT-like"/>
</dbReference>